<name>A0ABX1J599_9PSEU</name>
<reference evidence="2 3" key="1">
    <citation type="submission" date="2020-04" db="EMBL/GenBank/DDBJ databases">
        <title>Novel species.</title>
        <authorList>
            <person name="Teo W.F.A."/>
            <person name="Lipun K."/>
            <person name="Srisuk N."/>
            <person name="Duangmal K."/>
        </authorList>
    </citation>
    <scope>NUCLEOTIDE SEQUENCE [LARGE SCALE GENOMIC DNA]</scope>
    <source>
        <strain evidence="2 3">K13G38</strain>
    </source>
</reference>
<organism evidence="2 3">
    <name type="scientific">Amycolatopsis acididurans</name>
    <dbReference type="NCBI Taxonomy" id="2724524"/>
    <lineage>
        <taxon>Bacteria</taxon>
        <taxon>Bacillati</taxon>
        <taxon>Actinomycetota</taxon>
        <taxon>Actinomycetes</taxon>
        <taxon>Pseudonocardiales</taxon>
        <taxon>Pseudonocardiaceae</taxon>
        <taxon>Amycolatopsis</taxon>
    </lineage>
</organism>
<accession>A0ABX1J599</accession>
<dbReference type="InterPro" id="IPR043917">
    <property type="entry name" value="DUF5753"/>
</dbReference>
<feature type="domain" description="HTH cro/C1-type" evidence="1">
    <location>
        <begin position="19"/>
        <end position="73"/>
    </location>
</feature>
<dbReference type="SMART" id="SM00530">
    <property type="entry name" value="HTH_XRE"/>
    <property type="match status" value="1"/>
</dbReference>
<dbReference type="EMBL" id="JAAXLS010000010">
    <property type="protein sequence ID" value="NKQ54551.1"/>
    <property type="molecule type" value="Genomic_DNA"/>
</dbReference>
<dbReference type="PROSITE" id="PS50943">
    <property type="entry name" value="HTH_CROC1"/>
    <property type="match status" value="1"/>
</dbReference>
<dbReference type="InterPro" id="IPR010982">
    <property type="entry name" value="Lambda_DNA-bd_dom_sf"/>
</dbReference>
<evidence type="ECO:0000313" key="2">
    <source>
        <dbReference type="EMBL" id="NKQ54551.1"/>
    </source>
</evidence>
<dbReference type="InterPro" id="IPR001387">
    <property type="entry name" value="Cro/C1-type_HTH"/>
</dbReference>
<dbReference type="RefSeq" id="WP_168516579.1">
    <property type="nucleotide sequence ID" value="NZ_JAAXLS010000010.1"/>
</dbReference>
<dbReference type="Gene3D" id="1.10.260.40">
    <property type="entry name" value="lambda repressor-like DNA-binding domains"/>
    <property type="match status" value="1"/>
</dbReference>
<dbReference type="Proteomes" id="UP000715441">
    <property type="component" value="Unassembled WGS sequence"/>
</dbReference>
<evidence type="ECO:0000259" key="1">
    <source>
        <dbReference type="PROSITE" id="PS50943"/>
    </source>
</evidence>
<dbReference type="Pfam" id="PF19054">
    <property type="entry name" value="DUF5753"/>
    <property type="match status" value="1"/>
</dbReference>
<comment type="caution">
    <text evidence="2">The sequence shown here is derived from an EMBL/GenBank/DDBJ whole genome shotgun (WGS) entry which is preliminary data.</text>
</comment>
<dbReference type="CDD" id="cd00093">
    <property type="entry name" value="HTH_XRE"/>
    <property type="match status" value="1"/>
</dbReference>
<evidence type="ECO:0000313" key="3">
    <source>
        <dbReference type="Proteomes" id="UP000715441"/>
    </source>
</evidence>
<gene>
    <name evidence="2" type="ORF">HFP15_16850</name>
</gene>
<keyword evidence="3" id="KW-1185">Reference proteome</keyword>
<dbReference type="Pfam" id="PF13560">
    <property type="entry name" value="HTH_31"/>
    <property type="match status" value="1"/>
</dbReference>
<dbReference type="SUPFAM" id="SSF47413">
    <property type="entry name" value="lambda repressor-like DNA-binding domains"/>
    <property type="match status" value="1"/>
</dbReference>
<protein>
    <submittedName>
        <fullName evidence="2">Helix-turn-helix domain-containing protein</fullName>
    </submittedName>
</protein>
<sequence>MAKQHASSTLRAWELGVRLRRARGDLGLTAAAVAKRVGIAPSNFSAIEAGKRRVTANNLAQLVETYELDDAERELLETLRVEAEQRNWWHDYTELYSEEFLRFLGLEAGASLVREWAPIYVAGLLQTNEYARATIRAGSPYIKAVDVGPRLETRLARQALLDEGLKMDVVLAEGALRQQVGGRAVMCRQLDHLTEVITRPNSTVRVRVVNYEAGAHALTGGPLSLLSFDNALLPDLIWQETAITGNLIDRVQVVREFKASFEDVFGLDDVSNAVALNDADSLTLIQQIRHEMEAAA</sequence>
<proteinExistence type="predicted"/>